<dbReference type="EMBL" id="CP060696">
    <property type="protein sequence ID" value="QNO18526.1"/>
    <property type="molecule type" value="Genomic_DNA"/>
</dbReference>
<accession>A0A7G9WIL4</accession>
<proteinExistence type="predicted"/>
<dbReference type="FunFam" id="1.10.10.10:FF:000018">
    <property type="entry name" value="DNA-binding response regulator ResD"/>
    <property type="match status" value="1"/>
</dbReference>
<dbReference type="InterPro" id="IPR001867">
    <property type="entry name" value="OmpR/PhoB-type_DNA-bd"/>
</dbReference>
<evidence type="ECO:0000256" key="1">
    <source>
        <dbReference type="ARBA" id="ARBA00022553"/>
    </source>
</evidence>
<dbReference type="GO" id="GO:0005829">
    <property type="term" value="C:cytosol"/>
    <property type="evidence" value="ECO:0007669"/>
    <property type="project" value="TreeGrafter"/>
</dbReference>
<name>A0A7G9WIL4_9FIRM</name>
<dbReference type="InterPro" id="IPR036388">
    <property type="entry name" value="WH-like_DNA-bd_sf"/>
</dbReference>
<dbReference type="CDD" id="cd00383">
    <property type="entry name" value="trans_reg_C"/>
    <property type="match status" value="1"/>
</dbReference>
<evidence type="ECO:0000313" key="6">
    <source>
        <dbReference type="EMBL" id="QNO18526.1"/>
    </source>
</evidence>
<dbReference type="KEGG" id="caml:H6X83_02410"/>
<dbReference type="Proteomes" id="UP000516046">
    <property type="component" value="Chromosome"/>
</dbReference>
<evidence type="ECO:0000259" key="5">
    <source>
        <dbReference type="PROSITE" id="PS51755"/>
    </source>
</evidence>
<evidence type="ECO:0000256" key="4">
    <source>
        <dbReference type="PROSITE-ProRule" id="PRU01091"/>
    </source>
</evidence>
<feature type="domain" description="OmpR/PhoB-type" evidence="5">
    <location>
        <begin position="66"/>
        <end position="165"/>
    </location>
</feature>
<dbReference type="GO" id="GO:0006355">
    <property type="term" value="P:regulation of DNA-templated transcription"/>
    <property type="evidence" value="ECO:0007669"/>
    <property type="project" value="InterPro"/>
</dbReference>
<evidence type="ECO:0000256" key="2">
    <source>
        <dbReference type="ARBA" id="ARBA00023012"/>
    </source>
</evidence>
<dbReference type="RefSeq" id="WP_212507588.1">
    <property type="nucleotide sequence ID" value="NZ_CP060696.1"/>
</dbReference>
<organism evidence="6 7">
    <name type="scientific">Caproicibacterium amylolyticum</name>
    <dbReference type="NCBI Taxonomy" id="2766537"/>
    <lineage>
        <taxon>Bacteria</taxon>
        <taxon>Bacillati</taxon>
        <taxon>Bacillota</taxon>
        <taxon>Clostridia</taxon>
        <taxon>Eubacteriales</taxon>
        <taxon>Oscillospiraceae</taxon>
        <taxon>Caproicibacterium</taxon>
    </lineage>
</organism>
<gene>
    <name evidence="6" type="ORF">H6X83_02410</name>
</gene>
<dbReference type="PROSITE" id="PS51755">
    <property type="entry name" value="OMPR_PHOB"/>
    <property type="match status" value="1"/>
</dbReference>
<keyword evidence="1" id="KW-0597">Phosphoprotein</keyword>
<keyword evidence="2" id="KW-0902">Two-component regulatory system</keyword>
<dbReference type="GO" id="GO:0000976">
    <property type="term" value="F:transcription cis-regulatory region binding"/>
    <property type="evidence" value="ECO:0007669"/>
    <property type="project" value="TreeGrafter"/>
</dbReference>
<keyword evidence="3 4" id="KW-0238">DNA-binding</keyword>
<protein>
    <submittedName>
        <fullName evidence="6">Winged helix-turn-helix transcriptional regulator</fullName>
    </submittedName>
</protein>
<dbReference type="Gene3D" id="1.10.10.10">
    <property type="entry name" value="Winged helix-like DNA-binding domain superfamily/Winged helix DNA-binding domain"/>
    <property type="match status" value="1"/>
</dbReference>
<reference evidence="6 7" key="1">
    <citation type="submission" date="2020-08" db="EMBL/GenBank/DDBJ databases">
        <authorList>
            <person name="Ren C."/>
            <person name="Gu Y."/>
            <person name="Xu Y."/>
        </authorList>
    </citation>
    <scope>NUCLEOTIDE SEQUENCE [LARGE SCALE GENOMIC DNA]</scope>
    <source>
        <strain evidence="6 7">LBM18003</strain>
    </source>
</reference>
<evidence type="ECO:0000313" key="7">
    <source>
        <dbReference type="Proteomes" id="UP000516046"/>
    </source>
</evidence>
<dbReference type="SMART" id="SM00862">
    <property type="entry name" value="Trans_reg_C"/>
    <property type="match status" value="1"/>
</dbReference>
<dbReference type="SUPFAM" id="SSF46894">
    <property type="entry name" value="C-terminal effector domain of the bipartite response regulators"/>
    <property type="match status" value="1"/>
</dbReference>
<dbReference type="PANTHER" id="PTHR48111">
    <property type="entry name" value="REGULATOR OF RPOS"/>
    <property type="match status" value="1"/>
</dbReference>
<sequence>MKQNASIIIADASSLQWLLKQSSQVPENAAGMKELQEGLSELLQGKIGSLIICKEKDEIPAAVVQMPPLKFGSLEIFPKSRTVQLNSTPVLLTPKEFDILYFLAQNRGTVFTKEQIFNAVWEEDYLLSDSNIMAFIRKLRKKIEPNPDKPTYILTIWGVGYKFNDNLKNTDS</sequence>
<dbReference type="Pfam" id="PF00486">
    <property type="entry name" value="Trans_reg_C"/>
    <property type="match status" value="1"/>
</dbReference>
<dbReference type="InterPro" id="IPR016032">
    <property type="entry name" value="Sig_transdc_resp-reg_C-effctor"/>
</dbReference>
<dbReference type="GO" id="GO:0000156">
    <property type="term" value="F:phosphorelay response regulator activity"/>
    <property type="evidence" value="ECO:0007669"/>
    <property type="project" value="TreeGrafter"/>
</dbReference>
<dbReference type="AlphaFoldDB" id="A0A7G9WIL4"/>
<evidence type="ECO:0000256" key="3">
    <source>
        <dbReference type="ARBA" id="ARBA00023125"/>
    </source>
</evidence>
<keyword evidence="7" id="KW-1185">Reference proteome</keyword>
<feature type="DNA-binding region" description="OmpR/PhoB-type" evidence="4">
    <location>
        <begin position="66"/>
        <end position="165"/>
    </location>
</feature>
<dbReference type="PANTHER" id="PTHR48111:SF2">
    <property type="entry name" value="RESPONSE REGULATOR SAER"/>
    <property type="match status" value="1"/>
</dbReference>
<dbReference type="InterPro" id="IPR039420">
    <property type="entry name" value="WalR-like"/>
</dbReference>
<dbReference type="GO" id="GO:0032993">
    <property type="term" value="C:protein-DNA complex"/>
    <property type="evidence" value="ECO:0007669"/>
    <property type="project" value="TreeGrafter"/>
</dbReference>